<evidence type="ECO:0000313" key="1">
    <source>
        <dbReference type="EMBL" id="MBT2161319.1"/>
    </source>
</evidence>
<gene>
    <name evidence="1" type="ORF">HW347_08570</name>
</gene>
<dbReference type="RefSeq" id="WP_214611459.1">
    <property type="nucleotide sequence ID" value="NZ_JACATN010000002.1"/>
</dbReference>
<dbReference type="EMBL" id="JACATN010000002">
    <property type="protein sequence ID" value="MBT2161319.1"/>
    <property type="molecule type" value="Genomic_DNA"/>
</dbReference>
<dbReference type="Proteomes" id="UP000740413">
    <property type="component" value="Unassembled WGS sequence"/>
</dbReference>
<comment type="caution">
    <text evidence="1">The sequence shown here is derived from an EMBL/GenBank/DDBJ whole genome shotgun (WGS) entry which is preliminary data.</text>
</comment>
<organism evidence="1 2">
    <name type="scientific">Zobellia barbeyronii</name>
    <dbReference type="NCBI Taxonomy" id="2748009"/>
    <lineage>
        <taxon>Bacteria</taxon>
        <taxon>Pseudomonadati</taxon>
        <taxon>Bacteroidota</taxon>
        <taxon>Flavobacteriia</taxon>
        <taxon>Flavobacteriales</taxon>
        <taxon>Flavobacteriaceae</taxon>
        <taxon>Zobellia</taxon>
    </lineage>
</organism>
<evidence type="ECO:0000313" key="2">
    <source>
        <dbReference type="Proteomes" id="UP000740413"/>
    </source>
</evidence>
<reference evidence="2" key="2">
    <citation type="submission" date="2023-07" db="EMBL/GenBank/DDBJ databases">
        <title>Zobellia barbeyronii sp. nov., a new marine flavobacterium, isolated from green and red algae.</title>
        <authorList>
            <person name="Nedashkovskaya O.I."/>
            <person name="Otstavnykh N."/>
            <person name="Zhukova N."/>
            <person name="Guzev K."/>
            <person name="Chausova V."/>
            <person name="Tekutyeva L."/>
            <person name="Mikhailov V."/>
            <person name="Isaeva M."/>
        </authorList>
    </citation>
    <scope>NUCLEOTIDE SEQUENCE [LARGE SCALE GENOMIC DNA]</scope>
    <source>
        <strain evidence="2">KMM 6746</strain>
    </source>
</reference>
<proteinExistence type="predicted"/>
<protein>
    <recommendedName>
        <fullName evidence="3">Restriction endonuclease</fullName>
    </recommendedName>
</protein>
<reference evidence="1 2" key="1">
    <citation type="submission" date="2020-06" db="EMBL/GenBank/DDBJ databases">
        <authorList>
            <person name="Isaeva M.P."/>
            <person name="Chernysheva N.Y."/>
        </authorList>
    </citation>
    <scope>NUCLEOTIDE SEQUENCE [LARGE SCALE GENOMIC DNA]</scope>
    <source>
        <strain evidence="1 2">KMM 6746</strain>
    </source>
</reference>
<keyword evidence="2" id="KW-1185">Reference proteome</keyword>
<accession>A0ABS5WD34</accession>
<sequence length="167" mass="19032">MNDKRKKICLAYLKARKEFLDFGNSDEVLHGNDNIVGRIGEAIAHSYLEQQGRQPKVLVNQTNAGYDIICGTDESKISVKMITAENKYGSTSQIKHEWTELIGIELGEHQKVIKLGVITRENFENEQKKRGRRLEPNFTRAMLKTNGIFTTGGKVYEGEELEEFKLL</sequence>
<evidence type="ECO:0008006" key="3">
    <source>
        <dbReference type="Google" id="ProtNLM"/>
    </source>
</evidence>
<name>A0ABS5WD34_9FLAO</name>